<evidence type="ECO:0000256" key="2">
    <source>
        <dbReference type="ARBA" id="ARBA00023002"/>
    </source>
</evidence>
<keyword evidence="2 4" id="KW-0560">Oxidoreductase</keyword>
<evidence type="ECO:0000313" key="4">
    <source>
        <dbReference type="EMBL" id="AWT59652.1"/>
    </source>
</evidence>
<dbReference type="PANTHER" id="PTHR30466">
    <property type="entry name" value="FLAVIN REDUCTASE"/>
    <property type="match status" value="1"/>
</dbReference>
<proteinExistence type="inferred from homology"/>
<gene>
    <name evidence="4" type="primary">C1-hpah</name>
    <name evidence="4" type="ORF">DF168_00845</name>
</gene>
<dbReference type="GO" id="GO:0036382">
    <property type="term" value="F:flavin reductase (NADH) activity"/>
    <property type="evidence" value="ECO:0007669"/>
    <property type="project" value="UniProtKB-EC"/>
</dbReference>
<dbReference type="EC" id="1.5.1.36" evidence="4"/>
<dbReference type="AlphaFoldDB" id="A0A2Z4API5"/>
<evidence type="ECO:0000259" key="3">
    <source>
        <dbReference type="SMART" id="SM00903"/>
    </source>
</evidence>
<dbReference type="InterPro" id="IPR050268">
    <property type="entry name" value="NADH-dep_flavin_reductase"/>
</dbReference>
<name>A0A2Z4API5_9BACT</name>
<evidence type="ECO:0000256" key="1">
    <source>
        <dbReference type="ARBA" id="ARBA00008898"/>
    </source>
</evidence>
<dbReference type="InterPro" id="IPR012349">
    <property type="entry name" value="Split_barrel_FMN-bd"/>
</dbReference>
<dbReference type="GO" id="GO:0042602">
    <property type="term" value="F:riboflavin reductase (NADPH) activity"/>
    <property type="evidence" value="ECO:0007669"/>
    <property type="project" value="TreeGrafter"/>
</dbReference>
<dbReference type="SUPFAM" id="SSF50475">
    <property type="entry name" value="FMN-binding split barrel"/>
    <property type="match status" value="1"/>
</dbReference>
<reference evidence="4 5" key="1">
    <citation type="submission" date="2018-06" db="EMBL/GenBank/DDBJ databases">
        <title>Draft Genome Sequence of a Novel Marine Bacterium Related to the Verrucomicrobia.</title>
        <authorList>
            <person name="Vosseberg J."/>
            <person name="Martijn J."/>
            <person name="Ettema T.J.G."/>
        </authorList>
    </citation>
    <scope>NUCLEOTIDE SEQUENCE [LARGE SCALE GENOMIC DNA]</scope>
    <source>
        <strain evidence="4">TARA_B100001123</strain>
    </source>
</reference>
<dbReference type="Proteomes" id="UP000247465">
    <property type="component" value="Chromosome"/>
</dbReference>
<dbReference type="Pfam" id="PF01613">
    <property type="entry name" value="Flavin_Reduct"/>
    <property type="match status" value="1"/>
</dbReference>
<dbReference type="SMART" id="SM00903">
    <property type="entry name" value="Flavin_Reduct"/>
    <property type="match status" value="1"/>
</dbReference>
<dbReference type="InterPro" id="IPR002563">
    <property type="entry name" value="Flavin_Rdtase-like_dom"/>
</dbReference>
<comment type="similarity">
    <text evidence="1">Belongs to the non-flavoprotein flavin reductase family.</text>
</comment>
<dbReference type="PANTHER" id="PTHR30466:SF11">
    <property type="entry name" value="FLAVIN-DEPENDENT MONOOXYGENASE, REDUCTASE SUBUNIT HSAB"/>
    <property type="match status" value="1"/>
</dbReference>
<dbReference type="EMBL" id="CP029803">
    <property type="protein sequence ID" value="AWT59652.1"/>
    <property type="molecule type" value="Genomic_DNA"/>
</dbReference>
<dbReference type="KEGG" id="mtar:DF168_00845"/>
<organism evidence="4 5">
    <name type="scientific">Candidatus Moanibacter tarae</name>
    <dbReference type="NCBI Taxonomy" id="2200854"/>
    <lineage>
        <taxon>Bacteria</taxon>
        <taxon>Pseudomonadati</taxon>
        <taxon>Verrucomicrobiota</taxon>
        <taxon>Opitutia</taxon>
        <taxon>Puniceicoccales</taxon>
        <taxon>Puniceicoccales incertae sedis</taxon>
        <taxon>Candidatus Moanibacter</taxon>
    </lineage>
</organism>
<accession>A0A2Z4API5</accession>
<sequence>MDNFTSREFRDALGKYATGVTVVTAIQGEKEKIGITINSFSSVSLEPPLILYSLAKTYHHFEALSSVKNFAVNVLDANQRQISQTFAHAEENQWNNVGFEISSRKNLILKPNLAVFECVPFSQTDGGDHLVILGRVVGIFSEEGDNPLLYFGGKYRSISPIDAQ</sequence>
<dbReference type="Gene3D" id="2.30.110.10">
    <property type="entry name" value="Electron Transport, Fmn-binding Protein, Chain A"/>
    <property type="match status" value="1"/>
</dbReference>
<evidence type="ECO:0000313" key="5">
    <source>
        <dbReference type="Proteomes" id="UP000247465"/>
    </source>
</evidence>
<protein>
    <submittedName>
        <fullName evidence="4">p-hydroxyphenylacetate 3-hydroxylase, reductase component</fullName>
        <ecNumber evidence="4">1.5.1.36</ecNumber>
    </submittedName>
</protein>
<dbReference type="GO" id="GO:0010181">
    <property type="term" value="F:FMN binding"/>
    <property type="evidence" value="ECO:0007669"/>
    <property type="project" value="InterPro"/>
</dbReference>
<feature type="domain" description="Flavin reductase like" evidence="3">
    <location>
        <begin position="13"/>
        <end position="157"/>
    </location>
</feature>